<gene>
    <name evidence="1" type="ORF">FCALED_LOCUS13353</name>
</gene>
<comment type="caution">
    <text evidence="1">The sequence shown here is derived from an EMBL/GenBank/DDBJ whole genome shotgun (WGS) entry which is preliminary data.</text>
</comment>
<reference evidence="1" key="1">
    <citation type="submission" date="2021-06" db="EMBL/GenBank/DDBJ databases">
        <authorList>
            <person name="Kallberg Y."/>
            <person name="Tangrot J."/>
            <person name="Rosling A."/>
        </authorList>
    </citation>
    <scope>NUCLEOTIDE SEQUENCE</scope>
    <source>
        <strain evidence="1">UK204</strain>
    </source>
</reference>
<organism evidence="1 2">
    <name type="scientific">Funneliformis caledonium</name>
    <dbReference type="NCBI Taxonomy" id="1117310"/>
    <lineage>
        <taxon>Eukaryota</taxon>
        <taxon>Fungi</taxon>
        <taxon>Fungi incertae sedis</taxon>
        <taxon>Mucoromycota</taxon>
        <taxon>Glomeromycotina</taxon>
        <taxon>Glomeromycetes</taxon>
        <taxon>Glomerales</taxon>
        <taxon>Glomeraceae</taxon>
        <taxon>Funneliformis</taxon>
    </lineage>
</organism>
<sequence length="62" mass="7327">MIEYYLCSLERIKSTETGQRREKVQILFDKYKEVGVRFTSFAKNVKNGDLWVCLIFQVFGLS</sequence>
<accession>A0A9N9HNQ8</accession>
<dbReference type="EMBL" id="CAJVPQ010007587">
    <property type="protein sequence ID" value="CAG8698452.1"/>
    <property type="molecule type" value="Genomic_DNA"/>
</dbReference>
<evidence type="ECO:0000313" key="2">
    <source>
        <dbReference type="Proteomes" id="UP000789570"/>
    </source>
</evidence>
<name>A0A9N9HNQ8_9GLOM</name>
<proteinExistence type="predicted"/>
<protein>
    <submittedName>
        <fullName evidence="1">8773_t:CDS:1</fullName>
    </submittedName>
</protein>
<evidence type="ECO:0000313" key="1">
    <source>
        <dbReference type="EMBL" id="CAG8698452.1"/>
    </source>
</evidence>
<dbReference type="Proteomes" id="UP000789570">
    <property type="component" value="Unassembled WGS sequence"/>
</dbReference>
<keyword evidence="2" id="KW-1185">Reference proteome</keyword>
<dbReference type="AlphaFoldDB" id="A0A9N9HNQ8"/>